<accession>A0A133XF69</accession>
<dbReference type="STRING" id="281362.AT959_16790"/>
<organism evidence="1 2">
    <name type="scientific">Dechloromonas denitrificans</name>
    <dbReference type="NCBI Taxonomy" id="281362"/>
    <lineage>
        <taxon>Bacteria</taxon>
        <taxon>Pseudomonadati</taxon>
        <taxon>Pseudomonadota</taxon>
        <taxon>Betaproteobacteria</taxon>
        <taxon>Rhodocyclales</taxon>
        <taxon>Azonexaceae</taxon>
        <taxon>Dechloromonas</taxon>
    </lineage>
</organism>
<proteinExistence type="predicted"/>
<comment type="caution">
    <text evidence="1">The sequence shown here is derived from an EMBL/GenBank/DDBJ whole genome shotgun (WGS) entry which is preliminary data.</text>
</comment>
<dbReference type="Proteomes" id="UP000070186">
    <property type="component" value="Unassembled WGS sequence"/>
</dbReference>
<evidence type="ECO:0000313" key="1">
    <source>
        <dbReference type="EMBL" id="KXB29598.1"/>
    </source>
</evidence>
<sequence>MKFIFETVAETQKTSLAAALDFTDSVLLVVERLTQLNIEVSRAAFEQSSEMTLLCLNGCLAEGNAFAWHTGTVSGVERFSRYCQAISEMAQAAKQ</sequence>
<evidence type="ECO:0000313" key="2">
    <source>
        <dbReference type="Proteomes" id="UP000070186"/>
    </source>
</evidence>
<dbReference type="RefSeq" id="WP_066885531.1">
    <property type="nucleotide sequence ID" value="NZ_LODL01000035.1"/>
</dbReference>
<reference evidence="1 2" key="1">
    <citation type="submission" date="2015-12" db="EMBL/GenBank/DDBJ databases">
        <title>Nitrous oxide reduction kinetics distinguish bacteria harboring typical versus atypical NosZ.</title>
        <authorList>
            <person name="Yoon S."/>
            <person name="Nissen S."/>
            <person name="Park D."/>
            <person name="Sanford R.A."/>
            <person name="Loeffler F.E."/>
        </authorList>
    </citation>
    <scope>NUCLEOTIDE SEQUENCE [LARGE SCALE GENOMIC DNA]</scope>
    <source>
        <strain evidence="1 2">ATCC BAA-841</strain>
    </source>
</reference>
<protein>
    <recommendedName>
        <fullName evidence="3">Phasin domain-containing protein</fullName>
    </recommendedName>
</protein>
<dbReference type="AlphaFoldDB" id="A0A133XF69"/>
<gene>
    <name evidence="1" type="ORF">AT959_16790</name>
</gene>
<evidence type="ECO:0008006" key="3">
    <source>
        <dbReference type="Google" id="ProtNLM"/>
    </source>
</evidence>
<dbReference type="EMBL" id="LODL01000035">
    <property type="protein sequence ID" value="KXB29598.1"/>
    <property type="molecule type" value="Genomic_DNA"/>
</dbReference>
<keyword evidence="2" id="KW-1185">Reference proteome</keyword>
<name>A0A133XF69_9RHOO</name>